<sequence>MRSVVGLVIVGALATGCAASAADIQPMAADALSAARSADLGIDLDEAGRTFPTTAGVLLEDMATQLSDVITQLEETQTADEAAEHDRRQALAASRDAIDAIHTAQRGDDAAAQRALSSAIDVLQDLAGGQ</sequence>
<accession>A0A543F0S7</accession>
<dbReference type="PROSITE" id="PS51257">
    <property type="entry name" value="PROKAR_LIPOPROTEIN"/>
    <property type="match status" value="1"/>
</dbReference>
<reference evidence="2 3" key="1">
    <citation type="submission" date="2019-06" db="EMBL/GenBank/DDBJ databases">
        <title>Sequencing the genomes of 1000 actinobacteria strains.</title>
        <authorList>
            <person name="Klenk H.-P."/>
        </authorList>
    </citation>
    <scope>NUCLEOTIDE SEQUENCE [LARGE SCALE GENOMIC DNA]</scope>
    <source>
        <strain evidence="2 3">DSM 105492</strain>
    </source>
</reference>
<gene>
    <name evidence="2" type="ORF">FB391_1451</name>
</gene>
<dbReference type="AlphaFoldDB" id="A0A543F0S7"/>
<dbReference type="Proteomes" id="UP000320235">
    <property type="component" value="Unassembled WGS sequence"/>
</dbReference>
<organism evidence="2 3">
    <name type="scientific">Microbacterium kyungheense</name>
    <dbReference type="NCBI Taxonomy" id="1263636"/>
    <lineage>
        <taxon>Bacteria</taxon>
        <taxon>Bacillati</taxon>
        <taxon>Actinomycetota</taxon>
        <taxon>Actinomycetes</taxon>
        <taxon>Micrococcales</taxon>
        <taxon>Microbacteriaceae</taxon>
        <taxon>Microbacterium</taxon>
    </lineage>
</organism>
<keyword evidence="1" id="KW-0732">Signal</keyword>
<protein>
    <submittedName>
        <fullName evidence="2">Uncharacterized protein</fullName>
    </submittedName>
</protein>
<feature type="signal peptide" evidence="1">
    <location>
        <begin position="1"/>
        <end position="21"/>
    </location>
</feature>
<dbReference type="EMBL" id="VFPE01000002">
    <property type="protein sequence ID" value="TQM27434.1"/>
    <property type="molecule type" value="Genomic_DNA"/>
</dbReference>
<evidence type="ECO:0000313" key="3">
    <source>
        <dbReference type="Proteomes" id="UP000320235"/>
    </source>
</evidence>
<comment type="caution">
    <text evidence="2">The sequence shown here is derived from an EMBL/GenBank/DDBJ whole genome shotgun (WGS) entry which is preliminary data.</text>
</comment>
<name>A0A543F0S7_9MICO</name>
<evidence type="ECO:0000313" key="2">
    <source>
        <dbReference type="EMBL" id="TQM27434.1"/>
    </source>
</evidence>
<proteinExistence type="predicted"/>
<keyword evidence="3" id="KW-1185">Reference proteome</keyword>
<feature type="chain" id="PRO_5021957160" evidence="1">
    <location>
        <begin position="22"/>
        <end position="130"/>
    </location>
</feature>
<evidence type="ECO:0000256" key="1">
    <source>
        <dbReference type="SAM" id="SignalP"/>
    </source>
</evidence>